<name>A0A8J3DCU9_9BACT</name>
<dbReference type="RefSeq" id="WP_189567373.1">
    <property type="nucleotide sequence ID" value="NZ_BMXF01000005.1"/>
</dbReference>
<dbReference type="InterPro" id="IPR000055">
    <property type="entry name" value="Restrct_endonuc_typeI_TRD"/>
</dbReference>
<dbReference type="InterPro" id="IPR052021">
    <property type="entry name" value="Type-I_RS_S_subunit"/>
</dbReference>
<keyword evidence="6" id="KW-1185">Reference proteome</keyword>
<evidence type="ECO:0000313" key="6">
    <source>
        <dbReference type="Proteomes" id="UP000598271"/>
    </source>
</evidence>
<dbReference type="CDD" id="cd17276">
    <property type="entry name" value="RMtype1_S_Sau1132ORF3780P-TRD1-CR1_like"/>
    <property type="match status" value="1"/>
</dbReference>
<dbReference type="SUPFAM" id="SSF116734">
    <property type="entry name" value="DNA methylase specificity domain"/>
    <property type="match status" value="2"/>
</dbReference>
<reference evidence="5 6" key="1">
    <citation type="journal article" date="2014" name="Int. J. Syst. Evol. Microbiol.">
        <title>Complete genome sequence of Corynebacterium casei LMG S-19264T (=DSM 44701T), isolated from a smear-ripened cheese.</title>
        <authorList>
            <consortium name="US DOE Joint Genome Institute (JGI-PGF)"/>
            <person name="Walter F."/>
            <person name="Albersmeier A."/>
            <person name="Kalinowski J."/>
            <person name="Ruckert C."/>
        </authorList>
    </citation>
    <scope>NUCLEOTIDE SEQUENCE [LARGE SCALE GENOMIC DNA]</scope>
    <source>
        <strain evidence="5 6">KCTC 12866</strain>
    </source>
</reference>
<dbReference type="Pfam" id="PF01420">
    <property type="entry name" value="Methylase_S"/>
    <property type="match status" value="2"/>
</dbReference>
<dbReference type="InterPro" id="IPR044946">
    <property type="entry name" value="Restrct_endonuc_typeI_TRD_sf"/>
</dbReference>
<gene>
    <name evidence="5" type="ORF">GCM10007390_43730</name>
</gene>
<dbReference type="PANTHER" id="PTHR30408:SF12">
    <property type="entry name" value="TYPE I RESTRICTION ENZYME MJAVIII SPECIFICITY SUBUNIT"/>
    <property type="match status" value="1"/>
</dbReference>
<evidence type="ECO:0000259" key="4">
    <source>
        <dbReference type="Pfam" id="PF01420"/>
    </source>
</evidence>
<dbReference type="GO" id="GO:0003677">
    <property type="term" value="F:DNA binding"/>
    <property type="evidence" value="ECO:0007669"/>
    <property type="project" value="UniProtKB-KW"/>
</dbReference>
<feature type="domain" description="Type I restriction modification DNA specificity" evidence="4">
    <location>
        <begin position="18"/>
        <end position="173"/>
    </location>
</feature>
<organism evidence="5 6">
    <name type="scientific">Persicitalea jodogahamensis</name>
    <dbReference type="NCBI Taxonomy" id="402147"/>
    <lineage>
        <taxon>Bacteria</taxon>
        <taxon>Pseudomonadati</taxon>
        <taxon>Bacteroidota</taxon>
        <taxon>Cytophagia</taxon>
        <taxon>Cytophagales</taxon>
        <taxon>Spirosomataceae</taxon>
        <taxon>Persicitalea</taxon>
    </lineage>
</organism>
<comment type="caution">
    <text evidence="5">The sequence shown here is derived from an EMBL/GenBank/DDBJ whole genome shotgun (WGS) entry which is preliminary data.</text>
</comment>
<dbReference type="Gene3D" id="3.90.220.20">
    <property type="entry name" value="DNA methylase specificity domains"/>
    <property type="match status" value="2"/>
</dbReference>
<dbReference type="GO" id="GO:0009307">
    <property type="term" value="P:DNA restriction-modification system"/>
    <property type="evidence" value="ECO:0007669"/>
    <property type="project" value="UniProtKB-KW"/>
</dbReference>
<keyword evidence="2" id="KW-0680">Restriction system</keyword>
<sequence length="398" mass="44274">MIATEAATKELNIEKTLWKKVQLGDVVKEVRETVKDPAAEGIDRIVGLEHLESENLHLNSWAELSEGTTFTKVFRKGQMLFGRRRAYLKKAALATFDGICSGDITVLEARKGLIPELLPFLIQNDTFFDLAVKNSAGSLSPRAKLKDFADYEFLLPPKDQQAQLAELLWAADAVVERELDVPNKLIVQLNVFAKNSISQENDPYKKPLGWKTSKLGLIGKVQAGSTPLRATMSFYENGSIPWVKTLDLNNGEITQTEEKITQEAIDSTSCKVRPVNTVLVAMYGGFNQIGRTGILRTPAATNQAVSAIMVDSNIILPDFLLLVLNTKIEYWKKVAVSSRKDPNITKVDVENFPIVLPSIREQKEILLTTNLLHQVIGRAESKVLSTKTLLKSLINQIF</sequence>
<evidence type="ECO:0000256" key="2">
    <source>
        <dbReference type="ARBA" id="ARBA00022747"/>
    </source>
</evidence>
<dbReference type="Proteomes" id="UP000598271">
    <property type="component" value="Unassembled WGS sequence"/>
</dbReference>
<dbReference type="EMBL" id="BMXF01000005">
    <property type="protein sequence ID" value="GHB83835.1"/>
    <property type="molecule type" value="Genomic_DNA"/>
</dbReference>
<evidence type="ECO:0000256" key="3">
    <source>
        <dbReference type="ARBA" id="ARBA00023125"/>
    </source>
</evidence>
<feature type="domain" description="Type I restriction modification DNA specificity" evidence="4">
    <location>
        <begin position="207"/>
        <end position="366"/>
    </location>
</feature>
<evidence type="ECO:0000256" key="1">
    <source>
        <dbReference type="ARBA" id="ARBA00010923"/>
    </source>
</evidence>
<keyword evidence="3" id="KW-0238">DNA-binding</keyword>
<accession>A0A8J3DCU9</accession>
<dbReference type="AlphaFoldDB" id="A0A8J3DCU9"/>
<proteinExistence type="inferred from homology"/>
<protein>
    <recommendedName>
        <fullName evidence="4">Type I restriction modification DNA specificity domain-containing protein</fullName>
    </recommendedName>
</protein>
<comment type="similarity">
    <text evidence="1">Belongs to the type-I restriction system S methylase family.</text>
</comment>
<evidence type="ECO:0000313" key="5">
    <source>
        <dbReference type="EMBL" id="GHB83835.1"/>
    </source>
</evidence>
<dbReference type="PANTHER" id="PTHR30408">
    <property type="entry name" value="TYPE-1 RESTRICTION ENZYME ECOKI SPECIFICITY PROTEIN"/>
    <property type="match status" value="1"/>
</dbReference>